<feature type="non-terminal residue" evidence="2">
    <location>
        <position position="245"/>
    </location>
</feature>
<dbReference type="Proteomes" id="UP000228934">
    <property type="component" value="Unassembled WGS sequence"/>
</dbReference>
<name>A0A2G9RR57_AQUCT</name>
<proteinExistence type="predicted"/>
<feature type="transmembrane region" description="Helical" evidence="1">
    <location>
        <begin position="26"/>
        <end position="48"/>
    </location>
</feature>
<keyword evidence="3" id="KW-1185">Reference proteome</keyword>
<keyword evidence="1" id="KW-0472">Membrane</keyword>
<accession>A0A2G9RR57</accession>
<evidence type="ECO:0000256" key="1">
    <source>
        <dbReference type="SAM" id="Phobius"/>
    </source>
</evidence>
<sequence>PCTAGCVLPSALSHPLTPGSFSILALYGRLCASICTVPSSYPWLYLFFGPVQQVVFFHLHCPILLLLALSLSWPCTAGCVLPSTLSHPLTPGSFSFLALYGRLLCASICTVPSSFPWLYLFFGPVRQVVCFHLHCPILLPLALSLPWPCTAGCVLPSTLSHPLSPGSFSFLALYSSLCASICTVPSSFPWLYLFFGPIRQVVCFHLHCPILLPLDLSLPCLCTADCVLLSALSHPLTPGSYSFLA</sequence>
<feature type="non-terminal residue" evidence="2">
    <location>
        <position position="1"/>
    </location>
</feature>
<keyword evidence="1" id="KW-0812">Transmembrane</keyword>
<feature type="transmembrane region" description="Helical" evidence="1">
    <location>
        <begin position="55"/>
        <end position="74"/>
    </location>
</feature>
<keyword evidence="1" id="KW-1133">Transmembrane helix</keyword>
<dbReference type="EMBL" id="KV933023">
    <property type="protein sequence ID" value="PIO30235.1"/>
    <property type="molecule type" value="Genomic_DNA"/>
</dbReference>
<dbReference type="AlphaFoldDB" id="A0A2G9RR57"/>
<feature type="transmembrane region" description="Helical" evidence="1">
    <location>
        <begin position="129"/>
        <end position="148"/>
    </location>
</feature>
<reference evidence="3" key="1">
    <citation type="journal article" date="2017" name="Nat. Commun.">
        <title>The North American bullfrog draft genome provides insight into hormonal regulation of long noncoding RNA.</title>
        <authorList>
            <person name="Hammond S.A."/>
            <person name="Warren R.L."/>
            <person name="Vandervalk B.P."/>
            <person name="Kucuk E."/>
            <person name="Khan H."/>
            <person name="Gibb E.A."/>
            <person name="Pandoh P."/>
            <person name="Kirk H."/>
            <person name="Zhao Y."/>
            <person name="Jones M."/>
            <person name="Mungall A.J."/>
            <person name="Coope R."/>
            <person name="Pleasance S."/>
            <person name="Moore R.A."/>
            <person name="Holt R.A."/>
            <person name="Round J.M."/>
            <person name="Ohora S."/>
            <person name="Walle B.V."/>
            <person name="Veldhoen N."/>
            <person name="Helbing C.C."/>
            <person name="Birol I."/>
        </authorList>
    </citation>
    <scope>NUCLEOTIDE SEQUENCE [LARGE SCALE GENOMIC DNA]</scope>
</reference>
<gene>
    <name evidence="2" type="ORF">AB205_0197650</name>
</gene>
<evidence type="ECO:0000313" key="2">
    <source>
        <dbReference type="EMBL" id="PIO30235.1"/>
    </source>
</evidence>
<feature type="transmembrane region" description="Helical" evidence="1">
    <location>
        <begin position="94"/>
        <end position="122"/>
    </location>
</feature>
<protein>
    <submittedName>
        <fullName evidence="2">Uncharacterized protein</fullName>
    </submittedName>
</protein>
<feature type="transmembrane region" description="Helical" evidence="1">
    <location>
        <begin position="168"/>
        <end position="195"/>
    </location>
</feature>
<organism evidence="2 3">
    <name type="scientific">Aquarana catesbeiana</name>
    <name type="common">American bullfrog</name>
    <name type="synonym">Rana catesbeiana</name>
    <dbReference type="NCBI Taxonomy" id="8400"/>
    <lineage>
        <taxon>Eukaryota</taxon>
        <taxon>Metazoa</taxon>
        <taxon>Chordata</taxon>
        <taxon>Craniata</taxon>
        <taxon>Vertebrata</taxon>
        <taxon>Euteleostomi</taxon>
        <taxon>Amphibia</taxon>
        <taxon>Batrachia</taxon>
        <taxon>Anura</taxon>
        <taxon>Neobatrachia</taxon>
        <taxon>Ranoidea</taxon>
        <taxon>Ranidae</taxon>
        <taxon>Aquarana</taxon>
    </lineage>
</organism>
<evidence type="ECO:0000313" key="3">
    <source>
        <dbReference type="Proteomes" id="UP000228934"/>
    </source>
</evidence>